<keyword evidence="1" id="KW-0812">Transmembrane</keyword>
<evidence type="ECO:0000259" key="2">
    <source>
        <dbReference type="Pfam" id="PF18962"/>
    </source>
</evidence>
<keyword evidence="1" id="KW-0472">Membrane</keyword>
<dbReference type="AlphaFoldDB" id="A0A2T2YCT1"/>
<dbReference type="InterPro" id="IPR026444">
    <property type="entry name" value="Secre_tail"/>
</dbReference>
<dbReference type="EMBL" id="PYFT01000001">
    <property type="protein sequence ID" value="PSR53296.1"/>
    <property type="molecule type" value="Genomic_DNA"/>
</dbReference>
<dbReference type="Pfam" id="PF18962">
    <property type="entry name" value="Por_Secre_tail"/>
    <property type="match status" value="1"/>
</dbReference>
<dbReference type="Proteomes" id="UP000240357">
    <property type="component" value="Unassembled WGS sequence"/>
</dbReference>
<name>A0A2T2YCT1_9BACT</name>
<feature type="transmembrane region" description="Helical" evidence="1">
    <location>
        <begin position="49"/>
        <end position="66"/>
    </location>
</feature>
<proteinExistence type="predicted"/>
<keyword evidence="4" id="KW-1185">Reference proteome</keyword>
<evidence type="ECO:0000256" key="1">
    <source>
        <dbReference type="SAM" id="Phobius"/>
    </source>
</evidence>
<keyword evidence="1" id="KW-1133">Transmembrane helix</keyword>
<gene>
    <name evidence="3" type="ORF">AHMF7605_07000</name>
</gene>
<feature type="domain" description="Secretion system C-terminal sorting" evidence="2">
    <location>
        <begin position="593"/>
        <end position="664"/>
    </location>
</feature>
<protein>
    <recommendedName>
        <fullName evidence="2">Secretion system C-terminal sorting domain-containing protein</fullName>
    </recommendedName>
</protein>
<sequence length="669" mass="71972">MLRCRGVLLNINAFFRHLFFIQSNFLLLKHFKNSEKMLRSILIKYYRGLIALFLSLLVGYNALAGVPPKTSRLNAANVVVAPTITFSKPELSGFTATLGKNSIAQKYTMFWKDMPGGKDIELFFPAGFEGNTSGPTGEFKTFAIISAAFIARNSSQEVFVRLKDNILPGSHKGVVQHTFITSPSTSMANFPVSGTVFSLPAKVAMTQLGTTSPTQTDGPPSYFEGESPRADSAAVRADNLLSTGSQKVFINFPESFEVSLNRTFGFSHSLVIAPPTPGQVVSYSKKIYFRLKPNLKTGNYIEDATFFNDQVGTATVLLQGGVGKIKATMGVSPDNITGLTAIKATGKPSEPKNYLFTASDFPTNDCQIINSFTIIAPKNFEVSAKKEGPYQEVFTIGTDADDVSGQVNLNNLQTSLFVRLKGDLAVGDYAGDVLHVHPLTGVRKLSVSGSVKADIEPKLVLSITSATNLTAVKNQPSFPRGYRTFLKEVTPNTAFTITSTAPAGFEVSNLQKGTFGSTASITLTTDNLGNAEGALFVRLKASSTAKTVTGFVQHEVVGTTLNAFLNVKGTIATSIATAAPTNKNQVLAGLNAYPVPVQDQLTVAFEAPARQEVQIRLLDLQGNTQLKHHLVAPGGNQQIKLSLTGQKAGLYILEVITGTERQTVEIIKK</sequence>
<accession>A0A2T2YCT1</accession>
<reference evidence="3 4" key="1">
    <citation type="submission" date="2018-03" db="EMBL/GenBank/DDBJ databases">
        <title>Adhaeribacter sp. HMF7605 Genome sequencing and assembly.</title>
        <authorList>
            <person name="Kang H."/>
            <person name="Kang J."/>
            <person name="Cha I."/>
            <person name="Kim H."/>
            <person name="Joh K."/>
        </authorList>
    </citation>
    <scope>NUCLEOTIDE SEQUENCE [LARGE SCALE GENOMIC DNA]</scope>
    <source>
        <strain evidence="3 4">HMF7605</strain>
    </source>
</reference>
<dbReference type="NCBIfam" id="TIGR04183">
    <property type="entry name" value="Por_Secre_tail"/>
    <property type="match status" value="1"/>
</dbReference>
<comment type="caution">
    <text evidence="3">The sequence shown here is derived from an EMBL/GenBank/DDBJ whole genome shotgun (WGS) entry which is preliminary data.</text>
</comment>
<evidence type="ECO:0000313" key="3">
    <source>
        <dbReference type="EMBL" id="PSR53296.1"/>
    </source>
</evidence>
<evidence type="ECO:0000313" key="4">
    <source>
        <dbReference type="Proteomes" id="UP000240357"/>
    </source>
</evidence>
<organism evidence="3 4">
    <name type="scientific">Adhaeribacter arboris</name>
    <dbReference type="NCBI Taxonomy" id="2072846"/>
    <lineage>
        <taxon>Bacteria</taxon>
        <taxon>Pseudomonadati</taxon>
        <taxon>Bacteroidota</taxon>
        <taxon>Cytophagia</taxon>
        <taxon>Cytophagales</taxon>
        <taxon>Hymenobacteraceae</taxon>
        <taxon>Adhaeribacter</taxon>
    </lineage>
</organism>